<gene>
    <name evidence="1" type="ORF">SAMN05216203_1486</name>
</gene>
<proteinExistence type="predicted"/>
<dbReference type="Proteomes" id="UP000198644">
    <property type="component" value="Unassembled WGS sequence"/>
</dbReference>
<dbReference type="SUPFAM" id="SSF55961">
    <property type="entry name" value="Bet v1-like"/>
    <property type="match status" value="1"/>
</dbReference>
<name>A0A1I6HSE4_9GAMM</name>
<dbReference type="STRING" id="650891.SAMN05216203_1486"/>
<reference evidence="1 2" key="1">
    <citation type="submission" date="2016-10" db="EMBL/GenBank/DDBJ databases">
        <authorList>
            <person name="de Groot N.N."/>
        </authorList>
    </citation>
    <scope>NUCLEOTIDE SEQUENCE [LARGE SCALE GENOMIC DNA]</scope>
    <source>
        <strain evidence="1 2">CGMCC 1.9167</strain>
    </source>
</reference>
<dbReference type="Gene3D" id="3.30.530.20">
    <property type="match status" value="1"/>
</dbReference>
<dbReference type="InterPro" id="IPR023393">
    <property type="entry name" value="START-like_dom_sf"/>
</dbReference>
<dbReference type="EMBL" id="FOYW01000001">
    <property type="protein sequence ID" value="SFR57355.1"/>
    <property type="molecule type" value="Genomic_DNA"/>
</dbReference>
<accession>A0A1I6HSE4</accession>
<dbReference type="Pfam" id="PF10604">
    <property type="entry name" value="Polyketide_cyc2"/>
    <property type="match status" value="1"/>
</dbReference>
<evidence type="ECO:0000313" key="1">
    <source>
        <dbReference type="EMBL" id="SFR57355.1"/>
    </source>
</evidence>
<keyword evidence="2" id="KW-1185">Reference proteome</keyword>
<evidence type="ECO:0000313" key="2">
    <source>
        <dbReference type="Proteomes" id="UP000198644"/>
    </source>
</evidence>
<dbReference type="OrthoDB" id="8903592at2"/>
<organism evidence="1 2">
    <name type="scientific">Marinobacter daqiaonensis</name>
    <dbReference type="NCBI Taxonomy" id="650891"/>
    <lineage>
        <taxon>Bacteria</taxon>
        <taxon>Pseudomonadati</taxon>
        <taxon>Pseudomonadota</taxon>
        <taxon>Gammaproteobacteria</taxon>
        <taxon>Pseudomonadales</taxon>
        <taxon>Marinobacteraceae</taxon>
        <taxon>Marinobacter</taxon>
    </lineage>
</organism>
<dbReference type="RefSeq" id="WP_092010265.1">
    <property type="nucleotide sequence ID" value="NZ_FOYW01000001.1"/>
</dbReference>
<dbReference type="AlphaFoldDB" id="A0A1I6HSE4"/>
<dbReference type="InterPro" id="IPR019587">
    <property type="entry name" value="Polyketide_cyclase/dehydratase"/>
</dbReference>
<protein>
    <submittedName>
        <fullName evidence="1">Carbon monoxide dehydrogenase subunit G</fullName>
    </submittedName>
</protein>
<dbReference type="CDD" id="cd07819">
    <property type="entry name" value="SRPBCC_2"/>
    <property type="match status" value="1"/>
</dbReference>
<sequence>MAFTVSIELNREIELAASYDEVFELLSDVPRSVSHFPKVDQLVDLGDNTYRWEMEKIGVDKYSIQTAYACKYRADKDAGKVTWEPVRGEGNGLVRGSWTITSVDDNTTRARFQTSAELSLPLPGLLKLAISPVVKHEFNGLVDTYMNNLKKAF</sequence>